<dbReference type="WBParaSite" id="nRc.2.0.1.t28586-RA">
    <property type="protein sequence ID" value="nRc.2.0.1.t28586-RA"/>
    <property type="gene ID" value="nRc.2.0.1.g28586"/>
</dbReference>
<dbReference type="AlphaFoldDB" id="A0A915JRU2"/>
<proteinExistence type="predicted"/>
<sequence>MFGGFWCLKGNPQFESAFQRPKSVKEMQTPCSLSASAFPTQSAARILRRIPPFRHTQSRRHNTQFRLVVFPIKKNGHGYD</sequence>
<organism evidence="1 2">
    <name type="scientific">Romanomermis culicivorax</name>
    <name type="common">Nematode worm</name>
    <dbReference type="NCBI Taxonomy" id="13658"/>
    <lineage>
        <taxon>Eukaryota</taxon>
        <taxon>Metazoa</taxon>
        <taxon>Ecdysozoa</taxon>
        <taxon>Nematoda</taxon>
        <taxon>Enoplea</taxon>
        <taxon>Dorylaimia</taxon>
        <taxon>Mermithida</taxon>
        <taxon>Mermithoidea</taxon>
        <taxon>Mermithidae</taxon>
        <taxon>Romanomermis</taxon>
    </lineage>
</organism>
<keyword evidence="1" id="KW-1185">Reference proteome</keyword>
<evidence type="ECO:0000313" key="1">
    <source>
        <dbReference type="Proteomes" id="UP000887565"/>
    </source>
</evidence>
<name>A0A915JRU2_ROMCU</name>
<dbReference type="Proteomes" id="UP000887565">
    <property type="component" value="Unplaced"/>
</dbReference>
<reference evidence="2" key="1">
    <citation type="submission" date="2022-11" db="UniProtKB">
        <authorList>
            <consortium name="WormBaseParasite"/>
        </authorList>
    </citation>
    <scope>IDENTIFICATION</scope>
</reference>
<accession>A0A915JRU2</accession>
<evidence type="ECO:0000313" key="2">
    <source>
        <dbReference type="WBParaSite" id="nRc.2.0.1.t28586-RA"/>
    </source>
</evidence>
<protein>
    <submittedName>
        <fullName evidence="2">Uncharacterized protein</fullName>
    </submittedName>
</protein>